<reference evidence="5 6" key="1">
    <citation type="submission" date="2008-12" db="EMBL/GenBank/DDBJ databases">
        <authorList>
            <person name="Fulton L."/>
            <person name="Clifton S."/>
            <person name="Fulton B."/>
            <person name="Xu J."/>
            <person name="Minx P."/>
            <person name="Pepin K.H."/>
            <person name="Johnson M."/>
            <person name="Bhonagiri V."/>
            <person name="Nash W.E."/>
            <person name="Mardis E.R."/>
            <person name="Wilson R.K."/>
        </authorList>
    </citation>
    <scope>NUCLEOTIDE SEQUENCE [LARGE SCALE GENOMIC DNA]</scope>
    <source>
        <strain evidence="5 6">DSM 12042</strain>
    </source>
</reference>
<organism evidence="5 6">
    <name type="scientific">Holdemania filiformis DSM 12042</name>
    <dbReference type="NCBI Taxonomy" id="545696"/>
    <lineage>
        <taxon>Bacteria</taxon>
        <taxon>Bacillati</taxon>
        <taxon>Bacillota</taxon>
        <taxon>Erysipelotrichia</taxon>
        <taxon>Erysipelotrichales</taxon>
        <taxon>Erysipelotrichaceae</taxon>
        <taxon>Holdemania</taxon>
    </lineage>
</organism>
<dbReference type="EMBL" id="ACCF01000047">
    <property type="protein sequence ID" value="EEF69094.1"/>
    <property type="molecule type" value="Genomic_DNA"/>
</dbReference>
<keyword evidence="1" id="KW-0805">Transcription regulation</keyword>
<gene>
    <name evidence="5" type="ORF">HOLDEFILI_00755</name>
</gene>
<keyword evidence="3" id="KW-0804">Transcription</keyword>
<proteinExistence type="predicted"/>
<evidence type="ECO:0000256" key="3">
    <source>
        <dbReference type="ARBA" id="ARBA00023163"/>
    </source>
</evidence>
<dbReference type="GO" id="GO:0043565">
    <property type="term" value="F:sequence-specific DNA binding"/>
    <property type="evidence" value="ECO:0007669"/>
    <property type="project" value="InterPro"/>
</dbReference>
<dbReference type="PANTHER" id="PTHR43280">
    <property type="entry name" value="ARAC-FAMILY TRANSCRIPTIONAL REGULATOR"/>
    <property type="match status" value="1"/>
</dbReference>
<dbReference type="Proteomes" id="UP000005950">
    <property type="component" value="Unassembled WGS sequence"/>
</dbReference>
<dbReference type="SMART" id="SM00342">
    <property type="entry name" value="HTH_ARAC"/>
    <property type="match status" value="1"/>
</dbReference>
<dbReference type="HOGENOM" id="CLU_000445_88_6_9"/>
<dbReference type="PROSITE" id="PS01124">
    <property type="entry name" value="HTH_ARAC_FAMILY_2"/>
    <property type="match status" value="1"/>
</dbReference>
<dbReference type="OrthoDB" id="249627at2"/>
<dbReference type="AlphaFoldDB" id="B9Y4M4"/>
<dbReference type="InterPro" id="IPR009057">
    <property type="entry name" value="Homeodomain-like_sf"/>
</dbReference>
<dbReference type="InterPro" id="IPR018060">
    <property type="entry name" value="HTH_AraC"/>
</dbReference>
<dbReference type="InterPro" id="IPR037923">
    <property type="entry name" value="HTH-like"/>
</dbReference>
<evidence type="ECO:0000259" key="4">
    <source>
        <dbReference type="PROSITE" id="PS01124"/>
    </source>
</evidence>
<name>B9Y4M4_9FIRM</name>
<dbReference type="STRING" id="545696.HOLDEFILI_00755"/>
<protein>
    <submittedName>
        <fullName evidence="5">Transcriptional regulator, AraC family</fullName>
    </submittedName>
</protein>
<dbReference type="SUPFAM" id="SSF51215">
    <property type="entry name" value="Regulatory protein AraC"/>
    <property type="match status" value="1"/>
</dbReference>
<keyword evidence="2" id="KW-0238">DNA-binding</keyword>
<evidence type="ECO:0000313" key="6">
    <source>
        <dbReference type="Proteomes" id="UP000005950"/>
    </source>
</evidence>
<evidence type="ECO:0000256" key="1">
    <source>
        <dbReference type="ARBA" id="ARBA00023015"/>
    </source>
</evidence>
<accession>B9Y4M4</accession>
<evidence type="ECO:0000256" key="2">
    <source>
        <dbReference type="ARBA" id="ARBA00023125"/>
    </source>
</evidence>
<dbReference type="GO" id="GO:0003700">
    <property type="term" value="F:DNA-binding transcription factor activity"/>
    <property type="evidence" value="ECO:0007669"/>
    <property type="project" value="InterPro"/>
</dbReference>
<sequence>MKQSLRLNSYRIQKDSLSAYLDPLRLDIDYFTNWPNQSGKVLRNIVGTHIKIIILKEGFCEFEFQNRRYQLHGGDCLIIPPYTVYSAITGEAPLNSYELFFNVYPITREQELLTQLKIDSVLLFANLITEFEWQSFSHCYASLQAGQAGSYAQLKANLNLLLIKILRRQPSLEKVPRTRIKEQTVVNNVLIYLNDHLSEPIHVDELCSTLALSQSYLYRCSRNVMNCSTAQLIIRHKLTRAKQLLKDPELSVQNVAELIGYDPLYFSSQFKKYFLLSPTQYRKQHFPNHEQDPLISQ</sequence>
<feature type="domain" description="HTH araC/xylS-type" evidence="4">
    <location>
        <begin position="187"/>
        <end position="284"/>
    </location>
</feature>
<dbReference type="Pfam" id="PF12833">
    <property type="entry name" value="HTH_18"/>
    <property type="match status" value="1"/>
</dbReference>
<dbReference type="PANTHER" id="PTHR43280:SF2">
    <property type="entry name" value="HTH-TYPE TRANSCRIPTIONAL REGULATOR EXSA"/>
    <property type="match status" value="1"/>
</dbReference>
<reference evidence="5 6" key="2">
    <citation type="submission" date="2009-02" db="EMBL/GenBank/DDBJ databases">
        <title>Draft genome sequence of Holdemania filiformis DSM 12042.</title>
        <authorList>
            <person name="Sudarsanam P."/>
            <person name="Ley R."/>
            <person name="Guruge J."/>
            <person name="Turnbaugh P.J."/>
            <person name="Mahowald M."/>
            <person name="Liep D."/>
            <person name="Gordon J."/>
        </authorList>
    </citation>
    <scope>NUCLEOTIDE SEQUENCE [LARGE SCALE GENOMIC DNA]</scope>
    <source>
        <strain evidence="5 6">DSM 12042</strain>
    </source>
</reference>
<dbReference type="Gene3D" id="1.10.10.60">
    <property type="entry name" value="Homeodomain-like"/>
    <property type="match status" value="1"/>
</dbReference>
<dbReference type="SUPFAM" id="SSF46689">
    <property type="entry name" value="Homeodomain-like"/>
    <property type="match status" value="1"/>
</dbReference>
<dbReference type="eggNOG" id="COG2207">
    <property type="taxonomic scope" value="Bacteria"/>
</dbReference>
<evidence type="ECO:0000313" key="5">
    <source>
        <dbReference type="EMBL" id="EEF69094.1"/>
    </source>
</evidence>
<dbReference type="RefSeq" id="WP_006057965.1">
    <property type="nucleotide sequence ID" value="NZ_GG657553.1"/>
</dbReference>
<comment type="caution">
    <text evidence="5">The sequence shown here is derived from an EMBL/GenBank/DDBJ whole genome shotgun (WGS) entry which is preliminary data.</text>
</comment>